<gene>
    <name evidence="6" type="ORF">O6P43_003326</name>
</gene>
<evidence type="ECO:0000256" key="2">
    <source>
        <dbReference type="ARBA" id="ARBA00038006"/>
    </source>
</evidence>
<evidence type="ECO:0000256" key="4">
    <source>
        <dbReference type="SAM" id="MobiDB-lite"/>
    </source>
</evidence>
<name>A0AAD7QEE4_QUISA</name>
<evidence type="ECO:0000256" key="1">
    <source>
        <dbReference type="ARBA" id="ARBA00023054"/>
    </source>
</evidence>
<feature type="domain" description="NAB" evidence="5">
    <location>
        <begin position="13"/>
        <end position="93"/>
    </location>
</feature>
<reference evidence="6" key="1">
    <citation type="journal article" date="2023" name="Science">
        <title>Elucidation of the pathway for biosynthesis of saponin adjuvants from the soapbark tree.</title>
        <authorList>
            <person name="Reed J."/>
            <person name="Orme A."/>
            <person name="El-Demerdash A."/>
            <person name="Owen C."/>
            <person name="Martin L.B.B."/>
            <person name="Misra R.C."/>
            <person name="Kikuchi S."/>
            <person name="Rejzek M."/>
            <person name="Martin A.C."/>
            <person name="Harkess A."/>
            <person name="Leebens-Mack J."/>
            <person name="Louveau T."/>
            <person name="Stephenson M.J."/>
            <person name="Osbourn A."/>
        </authorList>
    </citation>
    <scope>NUCLEOTIDE SEQUENCE</scope>
    <source>
        <strain evidence="6">S10</strain>
    </source>
</reference>
<dbReference type="EMBL" id="JARAOO010000002">
    <property type="protein sequence ID" value="KAJ7979995.1"/>
    <property type="molecule type" value="Genomic_DNA"/>
</dbReference>
<dbReference type="Pfam" id="PF07765">
    <property type="entry name" value="KIP1"/>
    <property type="match status" value="1"/>
</dbReference>
<feature type="coiled-coil region" evidence="3">
    <location>
        <begin position="1000"/>
        <end position="1034"/>
    </location>
</feature>
<dbReference type="KEGG" id="qsa:O6P43_003326"/>
<feature type="coiled-coil region" evidence="3">
    <location>
        <begin position="774"/>
        <end position="854"/>
    </location>
</feature>
<protein>
    <submittedName>
        <fullName evidence="6">Protein NETWORKED 1A-like</fullName>
    </submittedName>
</protein>
<feature type="coiled-coil region" evidence="3">
    <location>
        <begin position="533"/>
        <end position="616"/>
    </location>
</feature>
<dbReference type="Proteomes" id="UP001163823">
    <property type="component" value="Chromosome 2"/>
</dbReference>
<dbReference type="PANTHER" id="PTHR32258:SF6">
    <property type="entry name" value="PROTEIN NETWORKED 1A"/>
    <property type="match status" value="1"/>
</dbReference>
<dbReference type="InterPro" id="IPR011684">
    <property type="entry name" value="NAB"/>
</dbReference>
<dbReference type="InterPro" id="IPR051861">
    <property type="entry name" value="NET_actin-binding_domain"/>
</dbReference>
<evidence type="ECO:0000259" key="5">
    <source>
        <dbReference type="PROSITE" id="PS51774"/>
    </source>
</evidence>
<evidence type="ECO:0000256" key="3">
    <source>
        <dbReference type="SAM" id="Coils"/>
    </source>
</evidence>
<dbReference type="PROSITE" id="PS51774">
    <property type="entry name" value="NAB"/>
    <property type="match status" value="1"/>
</dbReference>
<accession>A0AAD7QEE4</accession>
<feature type="coiled-coil region" evidence="3">
    <location>
        <begin position="1140"/>
        <end position="1314"/>
    </location>
</feature>
<organism evidence="6 7">
    <name type="scientific">Quillaja saponaria</name>
    <name type="common">Soap bark tree</name>
    <dbReference type="NCBI Taxonomy" id="32244"/>
    <lineage>
        <taxon>Eukaryota</taxon>
        <taxon>Viridiplantae</taxon>
        <taxon>Streptophyta</taxon>
        <taxon>Embryophyta</taxon>
        <taxon>Tracheophyta</taxon>
        <taxon>Spermatophyta</taxon>
        <taxon>Magnoliopsida</taxon>
        <taxon>eudicotyledons</taxon>
        <taxon>Gunneridae</taxon>
        <taxon>Pentapetalae</taxon>
        <taxon>rosids</taxon>
        <taxon>fabids</taxon>
        <taxon>Fabales</taxon>
        <taxon>Quillajaceae</taxon>
        <taxon>Quillaja</taxon>
    </lineage>
</organism>
<evidence type="ECO:0000313" key="6">
    <source>
        <dbReference type="EMBL" id="KAJ7979995.1"/>
    </source>
</evidence>
<feature type="coiled-coil region" evidence="3">
    <location>
        <begin position="204"/>
        <end position="469"/>
    </location>
</feature>
<dbReference type="GO" id="GO:0051015">
    <property type="term" value="F:actin filament binding"/>
    <property type="evidence" value="ECO:0007669"/>
    <property type="project" value="TreeGrafter"/>
</dbReference>
<sequence>MATLSHSESRRLYSWWWDSHISPKNSKWLQENLEDMDAKVKAMIKLIEEDADSFARRAEMYYKKRPELMKLVEEFYRAYRALAERYDHATVELHQAHRTMVEAFPNQVSYVLADDSPSSGPEAEPHTPEMPHPIRALLYPDNLQKNALGLSSTNYTLKKNGGRPEESDYCIRKRGLKQPNKILQEGFYHLSNENQNLHSETDRAGKAETEVQSLKKTLHKIQSEKDAILLQYQKSLEELSKMERELKNAQKDAGGLDEKASKAEIEIKILKEALADLKNERDAGLIQYNQCLERMSSLESMLSLAQKDAKGLDEQAVKAETEAQNLKLEISSLEAEKEAGLLHYKHCLKKIYVLETKISLAEENSRLLNEQMERAEAELKELKKQVSELTAEKEVAALQYKQCLETILKMETEISRAQEDSEQLNTELVAGAEKLKSAEEHCVLLERSNKSLQLEADSLVQKIEMKDQQLSQKHDELQKFQTLMQEEQSRFVHIEGTLQTLQKLHSQSQEEQRSLTLELKNGLQTLKGLELCKHGMEEEIQRVMKENKTLNELNSSSTISMENLQTEISKLKEMKEKLEEEVSLKAEESNVIQQEIVHLKDEIQVLNKSYQAILEQIESVGLNPECFMSSVKDLQDDNSKLKETWKIERDEKEALLEKLKDMDKLSRENACMQSSLSGLSGELERLREVAKDQQNSGQSLQEEKSTLHAEKAILLSQLQIITLNMQKLLEKNTLLENSLSGANMELAGLRAKSSCLEEFCKLLSDEKSNLLSERSTLVDKLTNVEERLGSLEKRFAKLENKYSELENDKEATVLQVQELRYSHVVEKKDHVNYKRSAEARLANLENNVYLLHEERRLGKVEFEEELDRAVNAQLEIFILQKFVEDLEQKNLALLIERQKHVEASKFSDKVISELEAENLEQQMEAEILSDEIKKLRIAVHKVCRALQIGPDSGHESDAKQGEALVFHILDSIEGLKGSLLSNQDDKQQLLFENSVLLTLLGQLRSEESELVTEKEFLEHEFEIMKQQHAMLQDDKLKLLEMNRMLKLELTKGEEMGETMKSELETVSVKLVDLQGEKMVLEDENSKVHEEKRLLLKYILDLKDEKATIEEENSLILHDLVSLSNLSLVFEIFATEKAAELKALTEHVNSLHAKNSGLKQEVGMLREKFEVKESDNLYLNESIVKLDKELQEAKYLNDQLSNQISIREDFLKKQGAELSEMEEKLKASETLNVELHGSVDELKMVCEESKLIKQNMEKQILGLSEDCTNQKREIERLHELNRTFLLEMEMLHQEIEEQKIREDNLNLELLEKNNDFELWEAEATSFFFDLQVSSIHEVLLENKVNELTGVCSSLEDESAAKTMEIEQMRESVSFLESEMGGLKGQLSAYIPVIASLKEDLTSLEHNALLWAKKSSVIGYQEQKAAEMEAHITSNSFHNLQCQNTTVLDGVSDLLNMQTRIRKVGKIMMEEAERIEEENLRANVEAEVLMIASNNSKPEGASHQERDSRKVDVEFQNKTTCDIKSHKAKPENGSLMKDISLDQVSDFPVYKNCGRRNGGTAEQDCEDLVVSETRRKEPAIVGDVITNHQSEDSAKSEDSSSELQVEKELGVDKLELSKTIREEDQDGNRWKKTLESLALDAQKLMNLQMTVEDLKKKMAMNKKSKKGSDIEYLTVKRQIQEVEESVTQLVDINGKLIKDIEDSPSSLDREAFIEMEEARNIHRKRITEQAQRGSEQIGQLQFEVHNMQYVLLKLDDEKKTRGKSRFSERTGILLRKFVYGGRKSGRKRAKACFCGYPRPSTKDE</sequence>
<proteinExistence type="inferred from homology"/>
<dbReference type="PANTHER" id="PTHR32258">
    <property type="entry name" value="PROTEIN NETWORKED 4A"/>
    <property type="match status" value="1"/>
</dbReference>
<feature type="coiled-coil region" evidence="3">
    <location>
        <begin position="1063"/>
        <end position="1090"/>
    </location>
</feature>
<comment type="similarity">
    <text evidence="2">Belongs to the NET family.</text>
</comment>
<keyword evidence="7" id="KW-1185">Reference proteome</keyword>
<evidence type="ECO:0000313" key="7">
    <source>
        <dbReference type="Proteomes" id="UP001163823"/>
    </source>
</evidence>
<feature type="region of interest" description="Disordered" evidence="4">
    <location>
        <begin position="1582"/>
        <end position="1604"/>
    </location>
</feature>
<comment type="caution">
    <text evidence="6">The sequence shown here is derived from an EMBL/GenBank/DDBJ whole genome shotgun (WGS) entry which is preliminary data.</text>
</comment>
<dbReference type="GO" id="GO:0005886">
    <property type="term" value="C:plasma membrane"/>
    <property type="evidence" value="ECO:0007669"/>
    <property type="project" value="TreeGrafter"/>
</dbReference>
<feature type="compositionally biased region" description="Basic and acidic residues" evidence="4">
    <location>
        <begin position="1587"/>
        <end position="1604"/>
    </location>
</feature>
<feature type="coiled-coil region" evidence="3">
    <location>
        <begin position="642"/>
        <end position="745"/>
    </location>
</feature>
<keyword evidence="1 3" id="KW-0175">Coiled coil</keyword>